<comment type="caution">
    <text evidence="2">The sequence shown here is derived from an EMBL/GenBank/DDBJ whole genome shotgun (WGS) entry which is preliminary data.</text>
</comment>
<sequence length="269" mass="28953">MKGVDTGPNMHFPRLSNSGRADFLQVTSKDNKAWVYYNQCNLGADGPGPDDGPTMNPSLPNPPRGFPGAGAGSGAGGSTTTATASQPTGTVDPFAAYPTGWEGCDSVGIDKKQFIKGSFDEFERLIPEEADQLFYYTNRAFTVGHELLHVSWVADPIEYPGFEYLVDIPMPWAVAAGAYRLEDAKWLAASDVLPNAYNNMNNYMLYALAQYIIHKKDIYPSGTVWTSNLDPAPPPPVLVAGEVVLNDGTTTSVYTEVLDCLNGLTTNAG</sequence>
<name>A0A9P4R3F5_9PLEO</name>
<proteinExistence type="predicted"/>
<evidence type="ECO:0000313" key="3">
    <source>
        <dbReference type="Proteomes" id="UP000799444"/>
    </source>
</evidence>
<evidence type="ECO:0000256" key="1">
    <source>
        <dbReference type="SAM" id="MobiDB-lite"/>
    </source>
</evidence>
<keyword evidence="3" id="KW-1185">Reference proteome</keyword>
<dbReference type="EMBL" id="ML996116">
    <property type="protein sequence ID" value="KAF2737390.1"/>
    <property type="molecule type" value="Genomic_DNA"/>
</dbReference>
<organism evidence="2 3">
    <name type="scientific">Polyplosphaeria fusca</name>
    <dbReference type="NCBI Taxonomy" id="682080"/>
    <lineage>
        <taxon>Eukaryota</taxon>
        <taxon>Fungi</taxon>
        <taxon>Dikarya</taxon>
        <taxon>Ascomycota</taxon>
        <taxon>Pezizomycotina</taxon>
        <taxon>Dothideomycetes</taxon>
        <taxon>Pleosporomycetidae</taxon>
        <taxon>Pleosporales</taxon>
        <taxon>Tetraplosphaeriaceae</taxon>
        <taxon>Polyplosphaeria</taxon>
    </lineage>
</organism>
<evidence type="ECO:0000313" key="2">
    <source>
        <dbReference type="EMBL" id="KAF2737390.1"/>
    </source>
</evidence>
<dbReference type="AlphaFoldDB" id="A0A9P4R3F5"/>
<accession>A0A9P4R3F5</accession>
<feature type="compositionally biased region" description="Low complexity" evidence="1">
    <location>
        <begin position="78"/>
        <end position="90"/>
    </location>
</feature>
<dbReference type="Proteomes" id="UP000799444">
    <property type="component" value="Unassembled WGS sequence"/>
</dbReference>
<gene>
    <name evidence="2" type="ORF">EJ04DRAFT_521140</name>
</gene>
<protein>
    <submittedName>
        <fullName evidence="2">Uncharacterized protein</fullName>
    </submittedName>
</protein>
<reference evidence="2" key="1">
    <citation type="journal article" date="2020" name="Stud. Mycol.">
        <title>101 Dothideomycetes genomes: a test case for predicting lifestyles and emergence of pathogens.</title>
        <authorList>
            <person name="Haridas S."/>
            <person name="Albert R."/>
            <person name="Binder M."/>
            <person name="Bloem J."/>
            <person name="Labutti K."/>
            <person name="Salamov A."/>
            <person name="Andreopoulos B."/>
            <person name="Baker S."/>
            <person name="Barry K."/>
            <person name="Bills G."/>
            <person name="Bluhm B."/>
            <person name="Cannon C."/>
            <person name="Castanera R."/>
            <person name="Culley D."/>
            <person name="Daum C."/>
            <person name="Ezra D."/>
            <person name="Gonzalez J."/>
            <person name="Henrissat B."/>
            <person name="Kuo A."/>
            <person name="Liang C."/>
            <person name="Lipzen A."/>
            <person name="Lutzoni F."/>
            <person name="Magnuson J."/>
            <person name="Mondo S."/>
            <person name="Nolan M."/>
            <person name="Ohm R."/>
            <person name="Pangilinan J."/>
            <person name="Park H.-J."/>
            <person name="Ramirez L."/>
            <person name="Alfaro M."/>
            <person name="Sun H."/>
            <person name="Tritt A."/>
            <person name="Yoshinaga Y."/>
            <person name="Zwiers L.-H."/>
            <person name="Turgeon B."/>
            <person name="Goodwin S."/>
            <person name="Spatafora J."/>
            <person name="Crous P."/>
            <person name="Grigoriev I."/>
        </authorList>
    </citation>
    <scope>NUCLEOTIDE SEQUENCE</scope>
    <source>
        <strain evidence="2">CBS 125425</strain>
    </source>
</reference>
<feature type="compositionally biased region" description="Gly residues" evidence="1">
    <location>
        <begin position="67"/>
        <end position="77"/>
    </location>
</feature>
<feature type="region of interest" description="Disordered" evidence="1">
    <location>
        <begin position="45"/>
        <end position="91"/>
    </location>
</feature>